<evidence type="ECO:0000313" key="2">
    <source>
        <dbReference type="Proteomes" id="UP001732700"/>
    </source>
</evidence>
<dbReference type="EnsemblPlants" id="AVESA.00010b.r2.7DG1332970.1">
    <property type="protein sequence ID" value="AVESA.00010b.r2.7DG1332970.1.CDS"/>
    <property type="gene ID" value="AVESA.00010b.r2.7DG1332970"/>
</dbReference>
<accession>A0ACD6ACG3</accession>
<organism evidence="1 2">
    <name type="scientific">Avena sativa</name>
    <name type="common">Oat</name>
    <dbReference type="NCBI Taxonomy" id="4498"/>
    <lineage>
        <taxon>Eukaryota</taxon>
        <taxon>Viridiplantae</taxon>
        <taxon>Streptophyta</taxon>
        <taxon>Embryophyta</taxon>
        <taxon>Tracheophyta</taxon>
        <taxon>Spermatophyta</taxon>
        <taxon>Magnoliopsida</taxon>
        <taxon>Liliopsida</taxon>
        <taxon>Poales</taxon>
        <taxon>Poaceae</taxon>
        <taxon>BOP clade</taxon>
        <taxon>Pooideae</taxon>
        <taxon>Poodae</taxon>
        <taxon>Poeae</taxon>
        <taxon>Poeae Chloroplast Group 1 (Aveneae type)</taxon>
        <taxon>Aveninae</taxon>
        <taxon>Avena</taxon>
    </lineage>
</organism>
<reference evidence="1" key="1">
    <citation type="submission" date="2021-05" db="EMBL/GenBank/DDBJ databases">
        <authorList>
            <person name="Scholz U."/>
            <person name="Mascher M."/>
            <person name="Fiebig A."/>
        </authorList>
    </citation>
    <scope>NUCLEOTIDE SEQUENCE [LARGE SCALE GENOMIC DNA]</scope>
</reference>
<keyword evidence="2" id="KW-1185">Reference proteome</keyword>
<name>A0ACD6ACG3_AVESA</name>
<protein>
    <submittedName>
        <fullName evidence="1">Uncharacterized protein</fullName>
    </submittedName>
</protein>
<reference evidence="1" key="2">
    <citation type="submission" date="2025-09" db="UniProtKB">
        <authorList>
            <consortium name="EnsemblPlants"/>
        </authorList>
    </citation>
    <scope>IDENTIFICATION</scope>
</reference>
<sequence length="378" mass="41920">MNMDKSSGFHMSGGDGESSYAANSKVQEKTILESRPLLHDAVEAAHALALLSSGATLVVADLGCSSGLNTLLVVSEVLGALAGRRRRCQVQFFLNDLPSNDFNQVFRSLELFNDNNNNRKGEKAPPYYVAGVPGSFYTRLFPDRSVHLFYSSFCLMIRSKVPEGVGSLNQGNIYLWETTPAPVVELYQEQFREDLSQFLRLRHSELVASGRMVLTFVGRKDAHVLRGEMCCFWGLLSQALQALVHQGRVEKEKLDSFNLPLYTPSIAEVEAAIEESQLFDINHIRLSEHGWDDLDGDVVLDTVQSGVKVARNVRPVMGPILARHFGEGILDDLFETFAQNVAKHLERVVTQEVDTKYAVVLLSLTARCAVMPDIVTSV</sequence>
<evidence type="ECO:0000313" key="1">
    <source>
        <dbReference type="EnsemblPlants" id="AVESA.00010b.r2.7DG1332970.1.CDS"/>
    </source>
</evidence>
<dbReference type="Proteomes" id="UP001732700">
    <property type="component" value="Chromosome 7D"/>
</dbReference>
<proteinExistence type="predicted"/>